<dbReference type="EnsemblMetazoa" id="CJA33562.1">
    <property type="protein sequence ID" value="CJA33562.1"/>
    <property type="gene ID" value="WBGene00209409"/>
</dbReference>
<reference evidence="3" key="1">
    <citation type="submission" date="2010-08" db="EMBL/GenBank/DDBJ databases">
        <authorList>
            <consortium name="Caenorhabditis japonica Sequencing Consortium"/>
            <person name="Wilson R.K."/>
        </authorList>
    </citation>
    <scope>NUCLEOTIDE SEQUENCE [LARGE SCALE GENOMIC DNA]</scope>
    <source>
        <strain evidence="3">DF5081</strain>
    </source>
</reference>
<evidence type="ECO:0000256" key="1">
    <source>
        <dbReference type="SAM" id="MobiDB-lite"/>
    </source>
</evidence>
<evidence type="ECO:0000313" key="2">
    <source>
        <dbReference type="EnsemblMetazoa" id="CJA33562.1"/>
    </source>
</evidence>
<proteinExistence type="predicted"/>
<feature type="compositionally biased region" description="Polar residues" evidence="1">
    <location>
        <begin position="31"/>
        <end position="46"/>
    </location>
</feature>
<dbReference type="Proteomes" id="UP000005237">
    <property type="component" value="Unassembled WGS sequence"/>
</dbReference>
<feature type="region of interest" description="Disordered" evidence="1">
    <location>
        <begin position="1"/>
        <end position="75"/>
    </location>
</feature>
<reference evidence="2" key="2">
    <citation type="submission" date="2022-06" db="UniProtKB">
        <authorList>
            <consortium name="EnsemblMetazoa"/>
        </authorList>
    </citation>
    <scope>IDENTIFICATION</scope>
    <source>
        <strain evidence="2">DF5081</strain>
    </source>
</reference>
<feature type="compositionally biased region" description="Basic residues" evidence="1">
    <location>
        <begin position="1"/>
        <end position="14"/>
    </location>
</feature>
<sequence>MQKNKGLHRNKRTGKVTCIGPSDYGRYESPQAETPNSNRIMSSRTTGAGDAPIFRSEKLDPYQSHSFSAKDHHER</sequence>
<keyword evidence="3" id="KW-1185">Reference proteome</keyword>
<name>A0A8R1EC35_CAEJA</name>
<dbReference type="AlphaFoldDB" id="A0A8R1EC35"/>
<evidence type="ECO:0000313" key="3">
    <source>
        <dbReference type="Proteomes" id="UP000005237"/>
    </source>
</evidence>
<organism evidence="2 3">
    <name type="scientific">Caenorhabditis japonica</name>
    <dbReference type="NCBI Taxonomy" id="281687"/>
    <lineage>
        <taxon>Eukaryota</taxon>
        <taxon>Metazoa</taxon>
        <taxon>Ecdysozoa</taxon>
        <taxon>Nematoda</taxon>
        <taxon>Chromadorea</taxon>
        <taxon>Rhabditida</taxon>
        <taxon>Rhabditina</taxon>
        <taxon>Rhabditomorpha</taxon>
        <taxon>Rhabditoidea</taxon>
        <taxon>Rhabditidae</taxon>
        <taxon>Peloderinae</taxon>
        <taxon>Caenorhabditis</taxon>
    </lineage>
</organism>
<accession>A0A8R1EC35</accession>
<protein>
    <submittedName>
        <fullName evidence="2">Uncharacterized protein</fullName>
    </submittedName>
</protein>